<dbReference type="CDD" id="cd03431">
    <property type="entry name" value="NUDIX_DNA_Glycosylase_C-MutY"/>
    <property type="match status" value="1"/>
</dbReference>
<evidence type="ECO:0000256" key="14">
    <source>
        <dbReference type="SAM" id="MobiDB-lite"/>
    </source>
</evidence>
<dbReference type="InterPro" id="IPR011257">
    <property type="entry name" value="DNA_glycosylase"/>
</dbReference>
<keyword evidence="7 13" id="KW-0227">DNA damage</keyword>
<dbReference type="FunFam" id="1.10.1670.10:FF:000002">
    <property type="entry name" value="Adenine DNA glycosylase"/>
    <property type="match status" value="1"/>
</dbReference>
<dbReference type="GO" id="GO:0005634">
    <property type="term" value="C:nucleus"/>
    <property type="evidence" value="ECO:0007669"/>
    <property type="project" value="TreeGrafter"/>
</dbReference>
<evidence type="ECO:0000256" key="4">
    <source>
        <dbReference type="ARBA" id="ARBA00022023"/>
    </source>
</evidence>
<comment type="function">
    <text evidence="13">Adenine glycosylase active on G-A mispairs.</text>
</comment>
<keyword evidence="5" id="KW-0004">4Fe-4S</keyword>
<dbReference type="Gene3D" id="3.90.79.10">
    <property type="entry name" value="Nucleoside Triphosphate Pyrophosphohydrolase"/>
    <property type="match status" value="1"/>
</dbReference>
<dbReference type="InterPro" id="IPR004036">
    <property type="entry name" value="Endonuclease-III-like_CS2"/>
</dbReference>
<proteinExistence type="inferred from homology"/>
<dbReference type="Proteomes" id="UP000594262">
    <property type="component" value="Unplaced"/>
</dbReference>
<dbReference type="GO" id="GO:0000701">
    <property type="term" value="F:purine-specific mismatch base pair DNA N-glycosylase activity"/>
    <property type="evidence" value="ECO:0007669"/>
    <property type="project" value="UniProtKB-EC"/>
</dbReference>
<evidence type="ECO:0000256" key="1">
    <source>
        <dbReference type="ARBA" id="ARBA00000843"/>
    </source>
</evidence>
<keyword evidence="10" id="KW-0411">Iron-sulfur</keyword>
<dbReference type="PROSITE" id="PS01155">
    <property type="entry name" value="ENDONUCLEASE_III_2"/>
    <property type="match status" value="1"/>
</dbReference>
<evidence type="ECO:0000256" key="6">
    <source>
        <dbReference type="ARBA" id="ARBA00022723"/>
    </source>
</evidence>
<dbReference type="GO" id="GO:0034039">
    <property type="term" value="F:8-oxo-7,8-dihydroguanine DNA N-glycosylase activity"/>
    <property type="evidence" value="ECO:0007669"/>
    <property type="project" value="TreeGrafter"/>
</dbReference>
<evidence type="ECO:0000313" key="16">
    <source>
        <dbReference type="EnsemblMetazoa" id="CLYHEMP021909.1"/>
    </source>
</evidence>
<dbReference type="GO" id="GO:0032357">
    <property type="term" value="F:oxidized purine DNA binding"/>
    <property type="evidence" value="ECO:0007669"/>
    <property type="project" value="TreeGrafter"/>
</dbReference>
<keyword evidence="11" id="KW-0234">DNA repair</keyword>
<keyword evidence="8" id="KW-0378">Hydrolase</keyword>
<evidence type="ECO:0000256" key="12">
    <source>
        <dbReference type="ARBA" id="ARBA00023295"/>
    </source>
</evidence>
<dbReference type="EC" id="3.2.2.31" evidence="3 13"/>
<dbReference type="PANTHER" id="PTHR42944:SF1">
    <property type="entry name" value="ADENINE DNA GLYCOSYLASE"/>
    <property type="match status" value="1"/>
</dbReference>
<dbReference type="InterPro" id="IPR003651">
    <property type="entry name" value="Endonuclease3_FeS-loop_motif"/>
</dbReference>
<dbReference type="SUPFAM" id="SSF48150">
    <property type="entry name" value="DNA-glycosylase"/>
    <property type="match status" value="1"/>
</dbReference>
<evidence type="ECO:0000256" key="13">
    <source>
        <dbReference type="RuleBase" id="RU365096"/>
    </source>
</evidence>
<accession>A0A7M6DQ85</accession>
<dbReference type="CDD" id="cd00056">
    <property type="entry name" value="ENDO3c"/>
    <property type="match status" value="1"/>
</dbReference>
<keyword evidence="12 13" id="KW-0326">Glycosidase</keyword>
<comment type="cofactor">
    <cofactor evidence="13">
        <name>[4Fe-4S] cluster</name>
        <dbReference type="ChEBI" id="CHEBI:49883"/>
    </cofactor>
    <text evidence="13">Binds 1 [4Fe-4S] cluster.</text>
</comment>
<evidence type="ECO:0000256" key="11">
    <source>
        <dbReference type="ARBA" id="ARBA00023204"/>
    </source>
</evidence>
<dbReference type="GO" id="GO:0051539">
    <property type="term" value="F:4 iron, 4 sulfur cluster binding"/>
    <property type="evidence" value="ECO:0007669"/>
    <property type="project" value="UniProtKB-UniRule"/>
</dbReference>
<evidence type="ECO:0000256" key="9">
    <source>
        <dbReference type="ARBA" id="ARBA00023004"/>
    </source>
</evidence>
<evidence type="ECO:0000256" key="8">
    <source>
        <dbReference type="ARBA" id="ARBA00022801"/>
    </source>
</evidence>
<dbReference type="InterPro" id="IPR015797">
    <property type="entry name" value="NUDIX_hydrolase-like_dom_sf"/>
</dbReference>
<dbReference type="GO" id="GO:0035485">
    <property type="term" value="F:adenine/guanine mispair binding"/>
    <property type="evidence" value="ECO:0007669"/>
    <property type="project" value="TreeGrafter"/>
</dbReference>
<comment type="similarity">
    <text evidence="2 13">Belongs to the Nth/MutY family.</text>
</comment>
<dbReference type="InterPro" id="IPR023170">
    <property type="entry name" value="HhH_base_excis_C"/>
</dbReference>
<evidence type="ECO:0000256" key="7">
    <source>
        <dbReference type="ARBA" id="ARBA00022763"/>
    </source>
</evidence>
<feature type="region of interest" description="Disordered" evidence="14">
    <location>
        <begin position="428"/>
        <end position="447"/>
    </location>
</feature>
<reference evidence="16" key="1">
    <citation type="submission" date="2021-01" db="UniProtKB">
        <authorList>
            <consortium name="EnsemblMetazoa"/>
        </authorList>
    </citation>
    <scope>IDENTIFICATION</scope>
</reference>
<feature type="domain" description="HhH-GPD" evidence="15">
    <location>
        <begin position="53"/>
        <end position="205"/>
    </location>
</feature>
<evidence type="ECO:0000256" key="5">
    <source>
        <dbReference type="ARBA" id="ARBA00022485"/>
    </source>
</evidence>
<dbReference type="OrthoDB" id="10248838at2759"/>
<organism evidence="16 17">
    <name type="scientific">Clytia hemisphaerica</name>
    <dbReference type="NCBI Taxonomy" id="252671"/>
    <lineage>
        <taxon>Eukaryota</taxon>
        <taxon>Metazoa</taxon>
        <taxon>Cnidaria</taxon>
        <taxon>Hydrozoa</taxon>
        <taxon>Hydroidolina</taxon>
        <taxon>Leptothecata</taxon>
        <taxon>Obeliida</taxon>
        <taxon>Clytiidae</taxon>
        <taxon>Clytia</taxon>
    </lineage>
</organism>
<feature type="compositionally biased region" description="Polar residues" evidence="14">
    <location>
        <begin position="428"/>
        <end position="439"/>
    </location>
</feature>
<dbReference type="InterPro" id="IPR044298">
    <property type="entry name" value="MIG/MutY"/>
</dbReference>
<protein>
    <recommendedName>
        <fullName evidence="4 13">Adenine DNA glycosylase</fullName>
        <ecNumber evidence="3 13">3.2.2.31</ecNumber>
    </recommendedName>
</protein>
<dbReference type="SMART" id="SM00478">
    <property type="entry name" value="ENDO3c"/>
    <property type="match status" value="1"/>
</dbReference>
<dbReference type="RefSeq" id="XP_066918267.1">
    <property type="nucleotide sequence ID" value="XM_067062166.1"/>
</dbReference>
<dbReference type="Gene3D" id="1.10.1670.10">
    <property type="entry name" value="Helix-hairpin-Helix base-excision DNA repair enzymes (C-terminal)"/>
    <property type="match status" value="1"/>
</dbReference>
<keyword evidence="6" id="KW-0479">Metal-binding</keyword>
<dbReference type="AlphaFoldDB" id="A0A7M6DQ85"/>
<keyword evidence="9 13" id="KW-0408">Iron</keyword>
<evidence type="ECO:0000256" key="3">
    <source>
        <dbReference type="ARBA" id="ARBA00012045"/>
    </source>
</evidence>
<evidence type="ECO:0000256" key="2">
    <source>
        <dbReference type="ARBA" id="ARBA00008343"/>
    </source>
</evidence>
<evidence type="ECO:0000259" key="15">
    <source>
        <dbReference type="SMART" id="SM00478"/>
    </source>
</evidence>
<dbReference type="SUPFAM" id="SSF55811">
    <property type="entry name" value="Nudix"/>
    <property type="match status" value="1"/>
</dbReference>
<dbReference type="GO" id="GO:0006298">
    <property type="term" value="P:mismatch repair"/>
    <property type="evidence" value="ECO:0007669"/>
    <property type="project" value="TreeGrafter"/>
</dbReference>
<evidence type="ECO:0000256" key="10">
    <source>
        <dbReference type="ARBA" id="ARBA00023014"/>
    </source>
</evidence>
<dbReference type="GO" id="GO:0046872">
    <property type="term" value="F:metal ion binding"/>
    <property type="evidence" value="ECO:0007669"/>
    <property type="project" value="UniProtKB-UniRule"/>
</dbReference>
<name>A0A7M6DQ85_9CNID</name>
<dbReference type="Pfam" id="PF00730">
    <property type="entry name" value="HhH-GPD"/>
    <property type="match status" value="1"/>
</dbReference>
<dbReference type="Pfam" id="PF14815">
    <property type="entry name" value="NUDIX_4"/>
    <property type="match status" value="1"/>
</dbReference>
<dbReference type="InterPro" id="IPR029119">
    <property type="entry name" value="MutY_C"/>
</dbReference>
<dbReference type="InterPro" id="IPR003265">
    <property type="entry name" value="HhH-GPD_domain"/>
</dbReference>
<evidence type="ECO:0000313" key="17">
    <source>
        <dbReference type="Proteomes" id="UP000594262"/>
    </source>
</evidence>
<keyword evidence="17" id="KW-1185">Reference proteome</keyword>
<comment type="catalytic activity">
    <reaction evidence="1 13">
        <text>Hydrolyzes free adenine bases from 7,8-dihydro-8-oxoguanine:adenine mismatched double-stranded DNA, leaving an apurinic site.</text>
        <dbReference type="EC" id="3.2.2.31"/>
    </reaction>
</comment>
<sequence>MGHRFDSKEINFFRKNILKQYDTSQRSLPWRTIAKECQDENKRAYSVWVSEIMLQQTQVATVIDYYNRWIKKWPTVEDLAEATIEEVNTQWSGLGYYSRGKRLHQGAQEVMNKLNGQIPRTSTALQKKLAGVGPYTAGAIASIAYNEPCGVVDGNVIRVLCRLCSIGANSNSNQVQELLWELAKEVVDPDRPGDFNQALMEFGALTCTPKAPKCGDCPLKDICKAYKMTQAKEKKRKVEDKQIYTCPDIEDAGACCYCLPSSVPWEPSLGVMNYPRKEKKKPPASEQFATIILKQNGKYLLTKRPETGLLAGLWEFPSDQIQPKTTENNTNSETSISEAQLRRKCRVYLKTTFCVEIAAKDLIPYGQVVHVFSHRRHTYHVFKADFKKKDVGIDESEKMRWIAKDGFDDIGITTAIRKILALSEGSTQFKGKRPNTGNNDAVKRTLTPNKKQKRMDEFFNKK</sequence>
<dbReference type="Pfam" id="PF10576">
    <property type="entry name" value="EndIII_4Fe-2S"/>
    <property type="match status" value="1"/>
</dbReference>
<dbReference type="EnsemblMetazoa" id="CLYHEMT021909.1">
    <property type="protein sequence ID" value="CLYHEMP021909.1"/>
    <property type="gene ID" value="CLYHEMG021909"/>
</dbReference>
<dbReference type="SMART" id="SM00525">
    <property type="entry name" value="FES"/>
    <property type="match status" value="1"/>
</dbReference>
<dbReference type="PANTHER" id="PTHR42944">
    <property type="entry name" value="ADENINE DNA GLYCOSYLASE"/>
    <property type="match status" value="1"/>
</dbReference>
<dbReference type="GO" id="GO:0006284">
    <property type="term" value="P:base-excision repair"/>
    <property type="evidence" value="ECO:0007669"/>
    <property type="project" value="UniProtKB-UniRule"/>
</dbReference>
<dbReference type="FunFam" id="1.10.340.30:FF:000002">
    <property type="entry name" value="Adenine DNA glycosylase"/>
    <property type="match status" value="1"/>
</dbReference>
<dbReference type="GeneID" id="136805600"/>
<dbReference type="Gene3D" id="1.10.340.30">
    <property type="entry name" value="Hypothetical protein, domain 2"/>
    <property type="match status" value="1"/>
</dbReference>